<sequence>MIMNSELEFEPFINYESIVCSFFPDAKDKVNAACMGVHFTPTNEVYLHVYEDTHTKSILTPGTMFSINFSENFYEYVIAALRRENHEELIDELPRNSFKSLDPVPILKSAWCAVKCQVIEMPPALKSTPKCRRRESPNIRSKILSIEVYRLPKIFNNRSMNLAIEALIISTRIPLYDPISKEYSENIKNYINIKKKLIEWQDMDRFHDSFEVMDNYLLNHKVKPQDLFDF</sequence>
<organism evidence="2 3">
    <name type="scientific">Promethearchaeum syntrophicum</name>
    <dbReference type="NCBI Taxonomy" id="2594042"/>
    <lineage>
        <taxon>Archaea</taxon>
        <taxon>Promethearchaeati</taxon>
        <taxon>Promethearchaeota</taxon>
        <taxon>Promethearchaeia</taxon>
        <taxon>Promethearchaeales</taxon>
        <taxon>Promethearchaeaceae</taxon>
        <taxon>Promethearchaeum</taxon>
    </lineage>
</organism>
<dbReference type="Pfam" id="PF04289">
    <property type="entry name" value="DUF447_N"/>
    <property type="match status" value="1"/>
</dbReference>
<dbReference type="Gene3D" id="2.30.110.10">
    <property type="entry name" value="Electron Transport, Fmn-binding Protein, Chain A"/>
    <property type="match status" value="1"/>
</dbReference>
<dbReference type="EMBL" id="CP042905">
    <property type="protein sequence ID" value="QEE15976.1"/>
    <property type="molecule type" value="Genomic_DNA"/>
</dbReference>
<accession>A0A5B9DBE8</accession>
<reference evidence="2 3" key="2">
    <citation type="journal article" date="2024" name="Int. J. Syst. Evol. Microbiol.">
        <title>Promethearchaeum syntrophicum gen. nov., sp. nov., an anaerobic, obligately syntrophic archaeon, the first isolate of the lineage 'Asgard' archaea, and proposal of the new archaeal phylum Promethearchaeota phyl. nov. and kingdom Promethearchaeati regn. nov.</title>
        <authorList>
            <person name="Imachi H."/>
            <person name="Nobu M.K."/>
            <person name="Kato S."/>
            <person name="Takaki Y."/>
            <person name="Miyazaki M."/>
            <person name="Miyata M."/>
            <person name="Ogawara M."/>
            <person name="Saito Y."/>
            <person name="Sakai S."/>
            <person name="Tahara Y.O."/>
            <person name="Takano Y."/>
            <person name="Tasumi E."/>
            <person name="Uematsu K."/>
            <person name="Yoshimura T."/>
            <person name="Itoh T."/>
            <person name="Ohkuma M."/>
            <person name="Takai K."/>
        </authorList>
    </citation>
    <scope>NUCLEOTIDE SEQUENCE [LARGE SCALE GENOMIC DNA]</scope>
    <source>
        <strain evidence="2 3">MK-D1</strain>
    </source>
</reference>
<dbReference type="SUPFAM" id="SSF50475">
    <property type="entry name" value="FMN-binding split barrel"/>
    <property type="match status" value="1"/>
</dbReference>
<evidence type="ECO:0000313" key="3">
    <source>
        <dbReference type="Proteomes" id="UP000321408"/>
    </source>
</evidence>
<evidence type="ECO:0000259" key="1">
    <source>
        <dbReference type="Pfam" id="PF04289"/>
    </source>
</evidence>
<gene>
    <name evidence="2" type="ORF">DSAG12_01804</name>
</gene>
<dbReference type="KEGG" id="psyt:DSAG12_01804"/>
<name>A0A5B9DBE8_9ARCH</name>
<dbReference type="InterPro" id="IPR012349">
    <property type="entry name" value="Split_barrel_FMN-bd"/>
</dbReference>
<reference evidence="2 3" key="1">
    <citation type="journal article" date="2020" name="Nature">
        <title>Isolation of an archaeon at the prokaryote-eukaryote interface.</title>
        <authorList>
            <person name="Imachi H."/>
            <person name="Nobu M.K."/>
            <person name="Nakahara N."/>
            <person name="Morono Y."/>
            <person name="Ogawara M."/>
            <person name="Takaki Y."/>
            <person name="Takano Y."/>
            <person name="Uematsu K."/>
            <person name="Ikuta T."/>
            <person name="Ito M."/>
            <person name="Matsui Y."/>
            <person name="Miyazaki M."/>
            <person name="Murata K."/>
            <person name="Saito Y."/>
            <person name="Sakai S."/>
            <person name="Song C."/>
            <person name="Tasumi E."/>
            <person name="Yamanaka Y."/>
            <person name="Yamaguchi T."/>
            <person name="Kamagata Y."/>
            <person name="Tamaki H."/>
            <person name="Takai K."/>
        </authorList>
    </citation>
    <scope>NUCLEOTIDE SEQUENCE [LARGE SCALE GENOMIC DNA]</scope>
    <source>
        <strain evidence="2 3">MK-D1</strain>
    </source>
</reference>
<dbReference type="RefSeq" id="WP_147662871.1">
    <property type="nucleotide sequence ID" value="NZ_CP042905.2"/>
</dbReference>
<dbReference type="AlphaFoldDB" id="A0A5B9DBE8"/>
<proteinExistence type="predicted"/>
<feature type="domain" description="DUF447" evidence="1">
    <location>
        <begin position="15"/>
        <end position="120"/>
    </location>
</feature>
<evidence type="ECO:0000313" key="2">
    <source>
        <dbReference type="EMBL" id="QEE15976.1"/>
    </source>
</evidence>
<dbReference type="InterPro" id="IPR007386">
    <property type="entry name" value="DUF447_N"/>
</dbReference>
<dbReference type="Proteomes" id="UP000321408">
    <property type="component" value="Chromosome"/>
</dbReference>
<keyword evidence="3" id="KW-1185">Reference proteome</keyword>
<protein>
    <submittedName>
        <fullName evidence="2">DUF447 domain-containing protein</fullName>
    </submittedName>
</protein>
<dbReference type="GeneID" id="41329797"/>